<keyword evidence="3" id="KW-1185">Reference proteome</keyword>
<evidence type="ECO:0000313" key="3">
    <source>
        <dbReference type="Proteomes" id="UP000076154"/>
    </source>
</evidence>
<dbReference type="SUPFAM" id="SSF51569">
    <property type="entry name" value="Aldolase"/>
    <property type="match status" value="1"/>
</dbReference>
<dbReference type="AlphaFoldDB" id="A0A369JE33"/>
<name>A0A369JE33_HYPMA</name>
<dbReference type="Pfam" id="PF00923">
    <property type="entry name" value="TAL_FSA"/>
    <property type="match status" value="1"/>
</dbReference>
<dbReference type="GO" id="GO:0005975">
    <property type="term" value="P:carbohydrate metabolic process"/>
    <property type="evidence" value="ECO:0007669"/>
    <property type="project" value="InterPro"/>
</dbReference>
<protein>
    <submittedName>
        <fullName evidence="2">Transaldolase</fullName>
    </submittedName>
</protein>
<dbReference type="STRING" id="39966.A0A369JE33"/>
<dbReference type="InParanoid" id="A0A369JE33"/>
<dbReference type="Proteomes" id="UP000076154">
    <property type="component" value="Unassembled WGS sequence"/>
</dbReference>
<dbReference type="PANTHER" id="PTHR10683">
    <property type="entry name" value="TRANSALDOLASE"/>
    <property type="match status" value="1"/>
</dbReference>
<keyword evidence="1" id="KW-0704">Schiff base</keyword>
<proteinExistence type="predicted"/>
<gene>
    <name evidence="2" type="primary">tal_0</name>
    <name evidence="2" type="ORF">Hypma_014772</name>
</gene>
<dbReference type="Gene3D" id="3.20.20.70">
    <property type="entry name" value="Aldolase class I"/>
    <property type="match status" value="1"/>
</dbReference>
<organism evidence="2 3">
    <name type="scientific">Hypsizygus marmoreus</name>
    <name type="common">White beech mushroom</name>
    <name type="synonym">Agaricus marmoreus</name>
    <dbReference type="NCBI Taxonomy" id="39966"/>
    <lineage>
        <taxon>Eukaryota</taxon>
        <taxon>Fungi</taxon>
        <taxon>Dikarya</taxon>
        <taxon>Basidiomycota</taxon>
        <taxon>Agaricomycotina</taxon>
        <taxon>Agaricomycetes</taxon>
        <taxon>Agaricomycetidae</taxon>
        <taxon>Agaricales</taxon>
        <taxon>Tricholomatineae</taxon>
        <taxon>Lyophyllaceae</taxon>
        <taxon>Hypsizygus</taxon>
    </lineage>
</organism>
<comment type="caution">
    <text evidence="2">The sequence shown here is derived from an EMBL/GenBank/DDBJ whole genome shotgun (WGS) entry which is preliminary data.</text>
</comment>
<dbReference type="GO" id="GO:0004801">
    <property type="term" value="F:transaldolase activity"/>
    <property type="evidence" value="ECO:0007669"/>
    <property type="project" value="TreeGrafter"/>
</dbReference>
<dbReference type="EMBL" id="LUEZ02000090">
    <property type="protein sequence ID" value="RDB18675.1"/>
    <property type="molecule type" value="Genomic_DNA"/>
</dbReference>
<reference evidence="2" key="1">
    <citation type="submission" date="2018-04" db="EMBL/GenBank/DDBJ databases">
        <title>Whole genome sequencing of Hypsizygus marmoreus.</title>
        <authorList>
            <person name="Choi I.-G."/>
            <person name="Min B."/>
            <person name="Kim J.-G."/>
            <person name="Kim S."/>
            <person name="Oh Y.-L."/>
            <person name="Kong W.-S."/>
            <person name="Park H."/>
            <person name="Jeong J."/>
            <person name="Song E.-S."/>
        </authorList>
    </citation>
    <scope>NUCLEOTIDE SEQUENCE [LARGE SCALE GENOMIC DNA]</scope>
    <source>
        <strain evidence="2">51987-8</strain>
    </source>
</reference>
<accession>A0A369JE33</accession>
<dbReference type="InterPro" id="IPR013785">
    <property type="entry name" value="Aldolase_TIM"/>
</dbReference>
<evidence type="ECO:0000313" key="2">
    <source>
        <dbReference type="EMBL" id="RDB18675.1"/>
    </source>
</evidence>
<dbReference type="OrthoDB" id="1711136at2759"/>
<dbReference type="PANTHER" id="PTHR10683:SF39">
    <property type="entry name" value="TRANSALDOLASE"/>
    <property type="match status" value="1"/>
</dbReference>
<dbReference type="GO" id="GO:0009052">
    <property type="term" value="P:pentose-phosphate shunt, non-oxidative branch"/>
    <property type="evidence" value="ECO:0007669"/>
    <property type="project" value="TreeGrafter"/>
</dbReference>
<dbReference type="InterPro" id="IPR001585">
    <property type="entry name" value="TAL/FSA"/>
</dbReference>
<evidence type="ECO:0000256" key="1">
    <source>
        <dbReference type="ARBA" id="ARBA00023270"/>
    </source>
</evidence>
<sequence>MSLLSQLRAVTTIDIDSMDPGIALHHGPFHDMTSNQGIVYFQAVDPVNASVIDEAIQYVRETDSNDLSRDSDQFLQDVVDVITVLLAREVYPHLEGRVHAQTSPSYASSTEYTIAHAKRLVDLFDAHGILKSRVCIKIPATPASIPACEALHDEGISTLATCVFSVAQSVAAAHAGCTYVAPYFNELRVHFDPSTWIEYSDTAGAHPMIPVIRSIIASLSGSKTLVMPASIVSVPEVLALAALRPNHLTLSAPLLTKLDALPAILEEQLRLAEPHTTEPTLFNIISVLTFDTSSRADAILLYAPSRRSLEDAFAADAELTRKVSDALAIFGECERETREFVRGVLAAERMRNT</sequence>